<evidence type="ECO:0000313" key="2">
    <source>
        <dbReference type="Proteomes" id="UP000663929"/>
    </source>
</evidence>
<dbReference type="Proteomes" id="UP000663929">
    <property type="component" value="Chromosome"/>
</dbReference>
<name>A0A8A4U3U2_SULCO</name>
<reference evidence="1" key="1">
    <citation type="submission" date="2021-03" db="EMBL/GenBank/DDBJ databases">
        <title>Acanthopleuribacteraceae sp. M133.</title>
        <authorList>
            <person name="Wang G."/>
        </authorList>
    </citation>
    <scope>NUCLEOTIDE SEQUENCE</scope>
    <source>
        <strain evidence="1">M133</strain>
    </source>
</reference>
<dbReference type="InterPro" id="IPR045718">
    <property type="entry name" value="DUF6072"/>
</dbReference>
<gene>
    <name evidence="1" type="ORF">J3U87_13250</name>
</gene>
<evidence type="ECO:0000313" key="1">
    <source>
        <dbReference type="EMBL" id="QTD53415.1"/>
    </source>
</evidence>
<proteinExistence type="predicted"/>
<dbReference type="Pfam" id="PF19549">
    <property type="entry name" value="DUF6072"/>
    <property type="match status" value="1"/>
</dbReference>
<dbReference type="KEGG" id="scor:J3U87_13250"/>
<dbReference type="EMBL" id="CP071793">
    <property type="protein sequence ID" value="QTD53415.1"/>
    <property type="molecule type" value="Genomic_DNA"/>
</dbReference>
<dbReference type="AlphaFoldDB" id="A0A8A4U3U2"/>
<organism evidence="1 2">
    <name type="scientific">Sulfidibacter corallicola</name>
    <dbReference type="NCBI Taxonomy" id="2818388"/>
    <lineage>
        <taxon>Bacteria</taxon>
        <taxon>Pseudomonadati</taxon>
        <taxon>Acidobacteriota</taxon>
        <taxon>Holophagae</taxon>
        <taxon>Acanthopleuribacterales</taxon>
        <taxon>Acanthopleuribacteraceae</taxon>
        <taxon>Sulfidibacter</taxon>
    </lineage>
</organism>
<protein>
    <submittedName>
        <fullName evidence="1">Uncharacterized protein</fullName>
    </submittedName>
</protein>
<keyword evidence="2" id="KW-1185">Reference proteome</keyword>
<sequence length="97" mass="9817">MPGTSLLLDGKIKAGALHAGGGILAKLVLGVPGLVLVAANSYSQSVTGQSLLQNVLHNKAPDSSLKEIVEQDLASGKTPDEIKAGLAEDVDDICAQA</sequence>
<accession>A0A8A4U3U2</accession>